<dbReference type="WBParaSite" id="MhA1_Contig1828.frz3.gene2">
    <property type="protein sequence ID" value="MhA1_Contig1828.frz3.gene2"/>
    <property type="gene ID" value="MhA1_Contig1828.frz3.gene2"/>
</dbReference>
<protein>
    <submittedName>
        <fullName evidence="2">PFK domain-containing protein</fullName>
    </submittedName>
</protein>
<sequence>MGRLTIIAPSMHVLHGLLNRAMRILWDNSGEDCVNMSYGIIGCKTDPHTQQFCGNSVKKIIVKRHDLALLIADIPKRRKWEELKFSISMFKNFII</sequence>
<keyword evidence="1" id="KW-1185">Reference proteome</keyword>
<evidence type="ECO:0000313" key="2">
    <source>
        <dbReference type="WBParaSite" id="MhA1_Contig1828.frz3.gene2"/>
    </source>
</evidence>
<name>A0A1I8BCG1_MELHA</name>
<dbReference type="AlphaFoldDB" id="A0A1I8BCG1"/>
<dbReference type="Proteomes" id="UP000095281">
    <property type="component" value="Unplaced"/>
</dbReference>
<organism evidence="1 2">
    <name type="scientific">Meloidogyne hapla</name>
    <name type="common">Root-knot nematode worm</name>
    <dbReference type="NCBI Taxonomy" id="6305"/>
    <lineage>
        <taxon>Eukaryota</taxon>
        <taxon>Metazoa</taxon>
        <taxon>Ecdysozoa</taxon>
        <taxon>Nematoda</taxon>
        <taxon>Chromadorea</taxon>
        <taxon>Rhabditida</taxon>
        <taxon>Tylenchina</taxon>
        <taxon>Tylenchomorpha</taxon>
        <taxon>Tylenchoidea</taxon>
        <taxon>Meloidogynidae</taxon>
        <taxon>Meloidogyninae</taxon>
        <taxon>Meloidogyne</taxon>
    </lineage>
</organism>
<reference evidence="2" key="1">
    <citation type="submission" date="2016-11" db="UniProtKB">
        <authorList>
            <consortium name="WormBaseParasite"/>
        </authorList>
    </citation>
    <scope>IDENTIFICATION</scope>
</reference>
<accession>A0A1I8BCG1</accession>
<proteinExistence type="predicted"/>
<evidence type="ECO:0000313" key="1">
    <source>
        <dbReference type="Proteomes" id="UP000095281"/>
    </source>
</evidence>